<proteinExistence type="predicted"/>
<comment type="caution">
    <text evidence="1">The sequence shown here is derived from an EMBL/GenBank/DDBJ whole genome shotgun (WGS) entry which is preliminary data.</text>
</comment>
<dbReference type="EMBL" id="JAHUTJ010068731">
    <property type="protein sequence ID" value="MED6291705.1"/>
    <property type="molecule type" value="Genomic_DNA"/>
</dbReference>
<dbReference type="Proteomes" id="UP001352852">
    <property type="component" value="Unassembled WGS sequence"/>
</dbReference>
<name>A0ABU7F030_9TELE</name>
<evidence type="ECO:0000313" key="2">
    <source>
        <dbReference type="Proteomes" id="UP001352852"/>
    </source>
</evidence>
<sequence>MGKDFFTKLLSFEERCHSSCESASAESEVHLRSTCGQRDPETSSRQKYFSSNSFVGRRCLVGTFSFS</sequence>
<organism evidence="1 2">
    <name type="scientific">Characodon lateralis</name>
    <dbReference type="NCBI Taxonomy" id="208331"/>
    <lineage>
        <taxon>Eukaryota</taxon>
        <taxon>Metazoa</taxon>
        <taxon>Chordata</taxon>
        <taxon>Craniata</taxon>
        <taxon>Vertebrata</taxon>
        <taxon>Euteleostomi</taxon>
        <taxon>Actinopterygii</taxon>
        <taxon>Neopterygii</taxon>
        <taxon>Teleostei</taxon>
        <taxon>Neoteleostei</taxon>
        <taxon>Acanthomorphata</taxon>
        <taxon>Ovalentaria</taxon>
        <taxon>Atherinomorphae</taxon>
        <taxon>Cyprinodontiformes</taxon>
        <taxon>Goodeidae</taxon>
        <taxon>Characodon</taxon>
    </lineage>
</organism>
<evidence type="ECO:0000313" key="1">
    <source>
        <dbReference type="EMBL" id="MED6291705.1"/>
    </source>
</evidence>
<reference evidence="1 2" key="1">
    <citation type="submission" date="2021-06" db="EMBL/GenBank/DDBJ databases">
        <authorList>
            <person name="Palmer J.M."/>
        </authorList>
    </citation>
    <scope>NUCLEOTIDE SEQUENCE [LARGE SCALE GENOMIC DNA]</scope>
    <source>
        <strain evidence="1 2">CL_MEX2019</strain>
        <tissue evidence="1">Muscle</tissue>
    </source>
</reference>
<accession>A0ABU7F030</accession>
<gene>
    <name evidence="1" type="ORF">CHARACLAT_026300</name>
</gene>
<keyword evidence="2" id="KW-1185">Reference proteome</keyword>
<protein>
    <submittedName>
        <fullName evidence="1">Uncharacterized protein</fullName>
    </submittedName>
</protein>